<protein>
    <submittedName>
        <fullName evidence="2">Uncharacterized protein</fullName>
    </submittedName>
</protein>
<keyword evidence="1" id="KW-0472">Membrane</keyword>
<organism evidence="2 3">
    <name type="scientific">Phormidesmis priestleyi</name>
    <dbReference type="NCBI Taxonomy" id="268141"/>
    <lineage>
        <taxon>Bacteria</taxon>
        <taxon>Bacillati</taxon>
        <taxon>Cyanobacteriota</taxon>
        <taxon>Cyanophyceae</taxon>
        <taxon>Leptolyngbyales</taxon>
        <taxon>Leptolyngbyaceae</taxon>
        <taxon>Phormidesmis</taxon>
    </lineage>
</organism>
<evidence type="ECO:0000313" key="3">
    <source>
        <dbReference type="Proteomes" id="UP000249794"/>
    </source>
</evidence>
<sequence>MQSSDLSQAQSRLKLTLWNAEVESFSSRDFYIWLQEMGLPESVVTRLHDLASKTIQLGQKLVSIGKVLLFRIINFVKENPCLVAGAGIGAVVAASVYTLISSLPFGIGQFLEPLAKILGLGAVSIGASVGHSLDRELKSVSQSLQQAASSFFNLLANVLRALSNQFVPV</sequence>
<evidence type="ECO:0000256" key="1">
    <source>
        <dbReference type="SAM" id="Phobius"/>
    </source>
</evidence>
<keyword evidence="1" id="KW-0812">Transmembrane</keyword>
<feature type="transmembrane region" description="Helical" evidence="1">
    <location>
        <begin position="81"/>
        <end position="107"/>
    </location>
</feature>
<gene>
    <name evidence="2" type="ORF">DCF15_19660</name>
</gene>
<dbReference type="AlphaFoldDB" id="A0A2W4YKC1"/>
<dbReference type="Proteomes" id="UP000249794">
    <property type="component" value="Unassembled WGS sequence"/>
</dbReference>
<proteinExistence type="predicted"/>
<comment type="caution">
    <text evidence="2">The sequence shown here is derived from an EMBL/GenBank/DDBJ whole genome shotgun (WGS) entry which is preliminary data.</text>
</comment>
<dbReference type="EMBL" id="QBMP01000291">
    <property type="protein sequence ID" value="PZO46905.1"/>
    <property type="molecule type" value="Genomic_DNA"/>
</dbReference>
<name>A0A2W4YKC1_9CYAN</name>
<accession>A0A2W4YKC1</accession>
<keyword evidence="1" id="KW-1133">Transmembrane helix</keyword>
<reference evidence="3" key="1">
    <citation type="submission" date="2018-04" db="EMBL/GenBank/DDBJ databases">
        <authorList>
            <person name="Cornet L."/>
        </authorList>
    </citation>
    <scope>NUCLEOTIDE SEQUENCE [LARGE SCALE GENOMIC DNA]</scope>
</reference>
<reference evidence="2 3" key="2">
    <citation type="submission" date="2018-06" db="EMBL/GenBank/DDBJ databases">
        <title>Metagenomic assembly of (sub)arctic Cyanobacteria and their associated microbiome from non-axenic cultures.</title>
        <authorList>
            <person name="Baurain D."/>
        </authorList>
    </citation>
    <scope>NUCLEOTIDE SEQUENCE [LARGE SCALE GENOMIC DNA]</scope>
    <source>
        <strain evidence="2">ULC027bin1</strain>
    </source>
</reference>
<evidence type="ECO:0000313" key="2">
    <source>
        <dbReference type="EMBL" id="PZO46905.1"/>
    </source>
</evidence>